<dbReference type="AlphaFoldDB" id="A0A7D7QXV6"/>
<accession>A0A7D7QXV6</accession>
<dbReference type="InterPro" id="IPR009492">
    <property type="entry name" value="TniQ"/>
</dbReference>
<dbReference type="RefSeq" id="WP_181929837.1">
    <property type="nucleotide sequence ID" value="NZ_CP054698.1"/>
</dbReference>
<dbReference type="InterPro" id="IPR010982">
    <property type="entry name" value="Lambda_DNA-bd_dom_sf"/>
</dbReference>
<organism evidence="2 3">
    <name type="scientific">Nostoc edaphicum CCNP1411</name>
    <dbReference type="NCBI Taxonomy" id="1472755"/>
    <lineage>
        <taxon>Bacteria</taxon>
        <taxon>Bacillati</taxon>
        <taxon>Cyanobacteriota</taxon>
        <taxon>Cyanophyceae</taxon>
        <taxon>Nostocales</taxon>
        <taxon>Nostocaceae</taxon>
        <taxon>Nostoc</taxon>
    </lineage>
</organism>
<protein>
    <submittedName>
        <fullName evidence="2">TniQ family protein</fullName>
    </submittedName>
</protein>
<name>A0A7D7QXV6_9NOSO</name>
<dbReference type="Pfam" id="PF13443">
    <property type="entry name" value="HTH_26"/>
    <property type="match status" value="1"/>
</dbReference>
<reference evidence="3" key="1">
    <citation type="submission" date="2020-06" db="EMBL/GenBank/DDBJ databases">
        <title>Nostoc edaphicum CCNP1411 genome.</title>
        <authorList>
            <person name="Fidor A."/>
            <person name="Grabski M."/>
            <person name="Gawor J."/>
            <person name="Gromadka R."/>
            <person name="Wegrzyn G."/>
            <person name="Mazur-Marzec H."/>
        </authorList>
    </citation>
    <scope>NUCLEOTIDE SEQUENCE [LARGE SCALE GENOMIC DNA]</scope>
    <source>
        <strain evidence="3">CCNP1411</strain>
    </source>
</reference>
<evidence type="ECO:0000313" key="2">
    <source>
        <dbReference type="EMBL" id="QMS92343.1"/>
    </source>
</evidence>
<keyword evidence="3" id="KW-1185">Reference proteome</keyword>
<dbReference type="InterPro" id="IPR001387">
    <property type="entry name" value="Cro/C1-type_HTH"/>
</dbReference>
<dbReference type="SUPFAM" id="SSF47413">
    <property type="entry name" value="lambda repressor-like DNA-binding domains"/>
    <property type="match status" value="1"/>
</dbReference>
<evidence type="ECO:0000313" key="3">
    <source>
        <dbReference type="Proteomes" id="UP000514713"/>
    </source>
</evidence>
<dbReference type="CDD" id="cd00093">
    <property type="entry name" value="HTH_XRE"/>
    <property type="match status" value="1"/>
</dbReference>
<dbReference type="GO" id="GO:0003677">
    <property type="term" value="F:DNA binding"/>
    <property type="evidence" value="ECO:0007669"/>
    <property type="project" value="InterPro"/>
</dbReference>
<dbReference type="EMBL" id="CP054698">
    <property type="protein sequence ID" value="QMS92343.1"/>
    <property type="molecule type" value="Genomic_DNA"/>
</dbReference>
<evidence type="ECO:0000259" key="1">
    <source>
        <dbReference type="PROSITE" id="PS50943"/>
    </source>
</evidence>
<dbReference type="Proteomes" id="UP000514713">
    <property type="component" value="Chromosome"/>
</dbReference>
<gene>
    <name evidence="2" type="ORF">HUN01_33905</name>
</gene>
<proteinExistence type="predicted"/>
<dbReference type="Gene3D" id="1.10.260.40">
    <property type="entry name" value="lambda repressor-like DNA-binding domains"/>
    <property type="match status" value="1"/>
</dbReference>
<dbReference type="KEGG" id="ned:HUN01_33905"/>
<dbReference type="PROSITE" id="PS50943">
    <property type="entry name" value="HTH_CROC1"/>
    <property type="match status" value="1"/>
</dbReference>
<dbReference type="Pfam" id="PF06527">
    <property type="entry name" value="TniQ"/>
    <property type="match status" value="1"/>
</dbReference>
<sequence>MVLDKNNTDELWDLEPPSVPERSHLFHLKPIGMGTANVESLTSYIARLAQAHCITVGRLVCAEIAPSLKEGYVFNPKNSDMSKVYNSIFTKSLNGKCSTAAVIVQVLEKLTQRNDLHFLTMLSWADVISEKYLLHPQKAWCPFCYQEWFEAKQVVYEPLIWALHVVQICPRHHCRLHTQCPHCYKKLPLLPGNYRSGYCSKCQSWLGLFPEPETFKNSQFLSEEELELQLKVLDNVGELLAIAPDILFYPPSNNIKNVISVYINQLTKGDLSEFAKLLGLSPHSLNKWYRGKAIPGLNKLLEICFYLQTPLVDFLMATKVSAASNDIPIQPQTPVKRSTQTFRSNPSLLEEVEKVLLAALEESPPRSLYKVVKDLKNITRSSISRYFPNLCCQISERYAASRKPNHQKIRPVLLSVVNNGEYPPPSVAVIAKRIGIRSKTLYKEFPDLCEKISEQYSCYIKLRQLERIEKIKQEVRQAVLKLHNKGIKPHSRYVSELLSKPGLMRDKNAIAALHEVRCELGYE</sequence>
<feature type="domain" description="HTH cro/C1-type" evidence="1">
    <location>
        <begin position="271"/>
        <end position="314"/>
    </location>
</feature>